<name>A0A0N4WBA3_HAEPC</name>
<feature type="region of interest" description="Disordered" evidence="1">
    <location>
        <begin position="50"/>
        <end position="73"/>
    </location>
</feature>
<evidence type="ECO:0000313" key="4">
    <source>
        <dbReference type="WBParaSite" id="HPLM_0000771501-mRNA-1"/>
    </source>
</evidence>
<gene>
    <name evidence="2" type="ORF">HPLM_LOCUS7707</name>
</gene>
<dbReference type="AlphaFoldDB" id="A0A0N4WBA3"/>
<reference evidence="2 3" key="2">
    <citation type="submission" date="2018-11" db="EMBL/GenBank/DDBJ databases">
        <authorList>
            <consortium name="Pathogen Informatics"/>
        </authorList>
    </citation>
    <scope>NUCLEOTIDE SEQUENCE [LARGE SCALE GENOMIC DNA]</scope>
    <source>
        <strain evidence="2 3">MHpl1</strain>
    </source>
</reference>
<protein>
    <submittedName>
        <fullName evidence="2 4">Uncharacterized protein</fullName>
    </submittedName>
</protein>
<dbReference type="EMBL" id="UZAF01016712">
    <property type="protein sequence ID" value="VDO32737.1"/>
    <property type="molecule type" value="Genomic_DNA"/>
</dbReference>
<feature type="compositionally biased region" description="Basic residues" evidence="1">
    <location>
        <begin position="57"/>
        <end position="69"/>
    </location>
</feature>
<evidence type="ECO:0000256" key="1">
    <source>
        <dbReference type="SAM" id="MobiDB-lite"/>
    </source>
</evidence>
<dbReference type="WBParaSite" id="HPLM_0000771501-mRNA-1">
    <property type="protein sequence ID" value="HPLM_0000771501-mRNA-1"/>
    <property type="gene ID" value="HPLM_0000771501"/>
</dbReference>
<accession>A0A0N4WBA3</accession>
<sequence>MEEGAHKREQVNKELIMYYANRNLVFEEEKEMRRCSEINHMKMLQYRAQGMQDSKSKSKRFLFGKRPQKRSTQQGLIMASMGSLGVHAVEAGLREPSGSLTDEGLTMKHTHADEHALYTIRERAESGASR</sequence>
<keyword evidence="3" id="KW-1185">Reference proteome</keyword>
<dbReference type="STRING" id="6290.A0A0N4WBA3"/>
<dbReference type="Proteomes" id="UP000268014">
    <property type="component" value="Unassembled WGS sequence"/>
</dbReference>
<dbReference type="OrthoDB" id="5845117at2759"/>
<evidence type="ECO:0000313" key="2">
    <source>
        <dbReference type="EMBL" id="VDO32737.1"/>
    </source>
</evidence>
<proteinExistence type="predicted"/>
<reference evidence="4" key="1">
    <citation type="submission" date="2017-02" db="UniProtKB">
        <authorList>
            <consortium name="WormBaseParasite"/>
        </authorList>
    </citation>
    <scope>IDENTIFICATION</scope>
</reference>
<organism evidence="4">
    <name type="scientific">Haemonchus placei</name>
    <name type="common">Barber's pole worm</name>
    <dbReference type="NCBI Taxonomy" id="6290"/>
    <lineage>
        <taxon>Eukaryota</taxon>
        <taxon>Metazoa</taxon>
        <taxon>Ecdysozoa</taxon>
        <taxon>Nematoda</taxon>
        <taxon>Chromadorea</taxon>
        <taxon>Rhabditida</taxon>
        <taxon>Rhabditina</taxon>
        <taxon>Rhabditomorpha</taxon>
        <taxon>Strongyloidea</taxon>
        <taxon>Trichostrongylidae</taxon>
        <taxon>Haemonchus</taxon>
    </lineage>
</organism>
<evidence type="ECO:0000313" key="3">
    <source>
        <dbReference type="Proteomes" id="UP000268014"/>
    </source>
</evidence>